<dbReference type="FunFam" id="2.60.40.150:FF:000431">
    <property type="entry name" value="Uncharacterized protein"/>
    <property type="match status" value="1"/>
</dbReference>
<dbReference type="GO" id="GO:0032991">
    <property type="term" value="C:protein-containing complex"/>
    <property type="evidence" value="ECO:0007669"/>
    <property type="project" value="UniProtKB-ARBA"/>
</dbReference>
<dbReference type="GO" id="GO:0005544">
    <property type="term" value="F:calcium-dependent phospholipid binding"/>
    <property type="evidence" value="ECO:0007669"/>
    <property type="project" value="InterPro"/>
</dbReference>
<dbReference type="Gene3D" id="2.60.40.150">
    <property type="entry name" value="C2 domain"/>
    <property type="match status" value="2"/>
</dbReference>
<dbReference type="InterPro" id="IPR000008">
    <property type="entry name" value="C2_dom"/>
</dbReference>
<dbReference type="GO" id="GO:0071277">
    <property type="term" value="P:cellular response to calcium ion"/>
    <property type="evidence" value="ECO:0007669"/>
    <property type="project" value="TreeGrafter"/>
</dbReference>
<dbReference type="Proteomes" id="UP000076858">
    <property type="component" value="Unassembled WGS sequence"/>
</dbReference>
<dbReference type="PROSITE" id="PS50004">
    <property type="entry name" value="C2"/>
    <property type="match status" value="2"/>
</dbReference>
<dbReference type="SUPFAM" id="SSF53300">
    <property type="entry name" value="vWA-like"/>
    <property type="match status" value="1"/>
</dbReference>
<evidence type="ECO:0000313" key="3">
    <source>
        <dbReference type="Proteomes" id="UP000076858"/>
    </source>
</evidence>
<evidence type="ECO:0000313" key="2">
    <source>
        <dbReference type="EMBL" id="KZS11480.1"/>
    </source>
</evidence>
<dbReference type="OrthoDB" id="5855668at2759"/>
<dbReference type="STRING" id="35525.A0A0P5EZA0"/>
<dbReference type="Pfam" id="PF07002">
    <property type="entry name" value="Copine"/>
    <property type="match status" value="1"/>
</dbReference>
<dbReference type="InterPro" id="IPR045052">
    <property type="entry name" value="Copine"/>
</dbReference>
<reference evidence="2 3" key="1">
    <citation type="submission" date="2016-03" db="EMBL/GenBank/DDBJ databases">
        <title>EvidentialGene: Evidence-directed Construction of Genes on Genomes.</title>
        <authorList>
            <person name="Gilbert D.G."/>
            <person name="Choi J.-H."/>
            <person name="Mockaitis K."/>
            <person name="Colbourne J."/>
            <person name="Pfrender M."/>
        </authorList>
    </citation>
    <scope>NUCLEOTIDE SEQUENCE [LARGE SCALE GENOMIC DNA]</scope>
    <source>
        <strain evidence="2 3">Xinb3</strain>
        <tissue evidence="2">Complete organism</tissue>
    </source>
</reference>
<dbReference type="AlphaFoldDB" id="A0A0P5EZA0"/>
<proteinExistence type="inferred from homology"/>
<dbReference type="PANTHER" id="PTHR10857">
    <property type="entry name" value="COPINE"/>
    <property type="match status" value="1"/>
</dbReference>
<dbReference type="FunFam" id="2.60.40.150:FF:000099">
    <property type="entry name" value="Copine 3"/>
    <property type="match status" value="1"/>
</dbReference>
<dbReference type="SUPFAM" id="SSF49562">
    <property type="entry name" value="C2 domain (Calcium/lipid-binding domain, CaLB)"/>
    <property type="match status" value="2"/>
</dbReference>
<gene>
    <name evidence="2" type="ORF">APZ42_024257</name>
</gene>
<dbReference type="CDD" id="cd04048">
    <property type="entry name" value="C2A_Copine"/>
    <property type="match status" value="1"/>
</dbReference>
<protein>
    <submittedName>
        <fullName evidence="2">Copine-5 copine v</fullName>
    </submittedName>
</protein>
<dbReference type="InterPro" id="IPR036465">
    <property type="entry name" value="vWFA_dom_sf"/>
</dbReference>
<evidence type="ECO:0000256" key="1">
    <source>
        <dbReference type="ARBA" id="ARBA00009048"/>
    </source>
</evidence>
<dbReference type="SMART" id="SM00239">
    <property type="entry name" value="C2"/>
    <property type="match status" value="2"/>
</dbReference>
<sequence>MTPHYSSIPSIEVELSISARLLLESDASPKPDPLCVVFNHPFGRGWQEYARTEILRDVINPDFHNKIKIHYCFEEQQKLKFQMFDTDSCSHSLSKHTYLGKVQCTLADIVTVQAYTADIMLNGVKRGQLIITVMDVSHNREELELIFSASHLRKSGLSFSLPDPFLDILSSKKTLMKRTTYLSSTKNPVWPAISVPFRVLRNNRGEYKQLTLQCYHHCKDGQHQLLGETEIHARQLLEAPASFPLKKNHSSKAVIELTESKTKRVHSFLDYISSGTKLHFTFAIDFTDSNGDPHNSTSLHHIGRDPTQYELAMKAIGDVIQDYTGEMFSLLNFGARSAPISHELHVRGVEGVINAYRSCLDSIKLGQTGCLSPAIEHVARSAKKHLEWRGLDCNDYFVLIILTCREIADTNQVAKAITEASELPMSVLIVGIGPTSFTSATRLEEDIKKLSQNGRNAARDVVQYAQFNEILEKYDDMAGGFQLAKQLLADIPEQLVAYMKTKGILPKNKEILCPFSIKN</sequence>
<dbReference type="Pfam" id="PF00168">
    <property type="entry name" value="C2"/>
    <property type="match status" value="2"/>
</dbReference>
<comment type="caution">
    <text evidence="2">The sequence shown here is derived from an EMBL/GenBank/DDBJ whole genome shotgun (WGS) entry which is preliminary data.</text>
</comment>
<dbReference type="PROSITE" id="PS50234">
    <property type="entry name" value="VWFA"/>
    <property type="match status" value="1"/>
</dbReference>
<dbReference type="InterPro" id="IPR035892">
    <property type="entry name" value="C2_domain_sf"/>
</dbReference>
<organism evidence="2 3">
    <name type="scientific">Daphnia magna</name>
    <dbReference type="NCBI Taxonomy" id="35525"/>
    <lineage>
        <taxon>Eukaryota</taxon>
        <taxon>Metazoa</taxon>
        <taxon>Ecdysozoa</taxon>
        <taxon>Arthropoda</taxon>
        <taxon>Crustacea</taxon>
        <taxon>Branchiopoda</taxon>
        <taxon>Diplostraca</taxon>
        <taxon>Cladocera</taxon>
        <taxon>Anomopoda</taxon>
        <taxon>Daphniidae</taxon>
        <taxon>Daphnia</taxon>
    </lineage>
</organism>
<comment type="similarity">
    <text evidence="1">Belongs to the copine family.</text>
</comment>
<keyword evidence="3" id="KW-1185">Reference proteome</keyword>
<dbReference type="InterPro" id="IPR002035">
    <property type="entry name" value="VWF_A"/>
</dbReference>
<dbReference type="InterPro" id="IPR010734">
    <property type="entry name" value="Copine_C"/>
</dbReference>
<dbReference type="EMBL" id="LRGB01001581">
    <property type="protein sequence ID" value="KZS11480.1"/>
    <property type="molecule type" value="Genomic_DNA"/>
</dbReference>
<accession>A0A0P5EZA0</accession>
<dbReference type="GO" id="GO:0005886">
    <property type="term" value="C:plasma membrane"/>
    <property type="evidence" value="ECO:0007669"/>
    <property type="project" value="TreeGrafter"/>
</dbReference>
<name>A0A0P5EZA0_9CRUS</name>
<dbReference type="PANTHER" id="PTHR10857:SF106">
    <property type="entry name" value="C2 DOMAIN-CONTAINING PROTEIN"/>
    <property type="match status" value="1"/>
</dbReference>